<dbReference type="EMBL" id="CP000828">
    <property type="protein sequence ID" value="ABW29780.1"/>
    <property type="molecule type" value="Genomic_DNA"/>
</dbReference>
<proteinExistence type="predicted"/>
<name>B0C2J0_ACAM1</name>
<organism evidence="1 2">
    <name type="scientific">Acaryochloris marina (strain MBIC 11017)</name>
    <dbReference type="NCBI Taxonomy" id="329726"/>
    <lineage>
        <taxon>Bacteria</taxon>
        <taxon>Bacillati</taxon>
        <taxon>Cyanobacteriota</taxon>
        <taxon>Cyanophyceae</taxon>
        <taxon>Acaryochloridales</taxon>
        <taxon>Acaryochloridaceae</taxon>
        <taxon>Acaryochloris</taxon>
    </lineage>
</organism>
<dbReference type="KEGG" id="amr:AM1_4809"/>
<evidence type="ECO:0000313" key="1">
    <source>
        <dbReference type="EMBL" id="ABW29780.1"/>
    </source>
</evidence>
<dbReference type="HOGENOM" id="CLU_2875304_0_0_3"/>
<reference evidence="1 2" key="1">
    <citation type="journal article" date="2008" name="Proc. Natl. Acad. Sci. U.S.A.">
        <title>Niche adaptation and genome expansion in the chlorophyll d-producing cyanobacterium Acaryochloris marina.</title>
        <authorList>
            <person name="Swingley W.D."/>
            <person name="Chen M."/>
            <person name="Cheung P.C."/>
            <person name="Conrad A.L."/>
            <person name="Dejesa L.C."/>
            <person name="Hao J."/>
            <person name="Honchak B.M."/>
            <person name="Karbach L.E."/>
            <person name="Kurdoglu A."/>
            <person name="Lahiri S."/>
            <person name="Mastrian S.D."/>
            <person name="Miyashita H."/>
            <person name="Page L."/>
            <person name="Ramakrishna P."/>
            <person name="Satoh S."/>
            <person name="Sattley W.M."/>
            <person name="Shimada Y."/>
            <person name="Taylor H.L."/>
            <person name="Tomo T."/>
            <person name="Tsuchiya T."/>
            <person name="Wang Z.T."/>
            <person name="Raymond J."/>
            <person name="Mimuro M."/>
            <person name="Blankenship R.E."/>
            <person name="Touchman J.W."/>
        </authorList>
    </citation>
    <scope>NUCLEOTIDE SEQUENCE [LARGE SCALE GENOMIC DNA]</scope>
    <source>
        <strain evidence="2">MBIC 11017</strain>
    </source>
</reference>
<protein>
    <submittedName>
        <fullName evidence="1">Uncharacterized protein</fullName>
    </submittedName>
</protein>
<sequence>MSEVELIPTAHHYIEALLHKATIGYTLCPTIRLIQYERPCFLIGEVVDPSAMQSGQVGKEHYA</sequence>
<accession>B0C2J0</accession>
<dbReference type="AlphaFoldDB" id="B0C2J0"/>
<keyword evidence="2" id="KW-1185">Reference proteome</keyword>
<evidence type="ECO:0000313" key="2">
    <source>
        <dbReference type="Proteomes" id="UP000000268"/>
    </source>
</evidence>
<gene>
    <name evidence="1" type="ordered locus">AM1_4809</name>
</gene>
<dbReference type="Proteomes" id="UP000000268">
    <property type="component" value="Chromosome"/>
</dbReference>